<accession>A0A4R6RTH7</accession>
<dbReference type="RefSeq" id="WP_133617822.1">
    <property type="nucleotide sequence ID" value="NZ_SNYA01000009.1"/>
</dbReference>
<evidence type="ECO:0000313" key="3">
    <source>
        <dbReference type="Proteomes" id="UP000295601"/>
    </source>
</evidence>
<protein>
    <submittedName>
        <fullName evidence="2">Uncharacterized protein</fullName>
    </submittedName>
</protein>
<feature type="compositionally biased region" description="Basic and acidic residues" evidence="1">
    <location>
        <begin position="174"/>
        <end position="195"/>
    </location>
</feature>
<organism evidence="2 3">
    <name type="scientific">Leucobacter luti</name>
    <dbReference type="NCBI Taxonomy" id="340320"/>
    <lineage>
        <taxon>Bacteria</taxon>
        <taxon>Bacillati</taxon>
        <taxon>Actinomycetota</taxon>
        <taxon>Actinomycetes</taxon>
        <taxon>Micrococcales</taxon>
        <taxon>Microbacteriaceae</taxon>
        <taxon>Leucobacter</taxon>
    </lineage>
</organism>
<reference evidence="2 3" key="1">
    <citation type="submission" date="2019-03" db="EMBL/GenBank/DDBJ databases">
        <title>Genomic analyses of the natural microbiome of Caenorhabditis elegans.</title>
        <authorList>
            <person name="Samuel B."/>
        </authorList>
    </citation>
    <scope>NUCLEOTIDE SEQUENCE [LARGE SCALE GENOMIC DNA]</scope>
    <source>
        <strain evidence="2 3">JUb18</strain>
    </source>
</reference>
<dbReference type="EMBL" id="SNYA01000009">
    <property type="protein sequence ID" value="TDP89575.1"/>
    <property type="molecule type" value="Genomic_DNA"/>
</dbReference>
<name>A0A4R6RTH7_9MICO</name>
<dbReference type="Proteomes" id="UP000295601">
    <property type="component" value="Unassembled WGS sequence"/>
</dbReference>
<evidence type="ECO:0000313" key="2">
    <source>
        <dbReference type="EMBL" id="TDP89575.1"/>
    </source>
</evidence>
<keyword evidence="3" id="KW-1185">Reference proteome</keyword>
<dbReference type="AlphaFoldDB" id="A0A4R6RTH7"/>
<feature type="region of interest" description="Disordered" evidence="1">
    <location>
        <begin position="172"/>
        <end position="195"/>
    </location>
</feature>
<comment type="caution">
    <text evidence="2">The sequence shown here is derived from an EMBL/GenBank/DDBJ whole genome shotgun (WGS) entry which is preliminary data.</text>
</comment>
<proteinExistence type="predicted"/>
<gene>
    <name evidence="2" type="ORF">EDF62_3328</name>
</gene>
<evidence type="ECO:0000256" key="1">
    <source>
        <dbReference type="SAM" id="MobiDB-lite"/>
    </source>
</evidence>
<sequence>MTRRIHRSAQELHDAFDLFTGELIGAGASFVQVGAVAHGLADHSHCSRVVELLRESNVPAQTLRSYFADIAHVLRGRDVDGGASWGAERIMASQSVSMGTVAQSALLGLGSHPTSASVVAGIFDSFTVEHCAFICEKVIRDHLLLEGGGSGEKYWPEVTSLGRYFHALGDDADGAAHEEAREEEQLPGRPKQSDS</sequence>